<dbReference type="STRING" id="418985.A0A1V9WZ56"/>
<keyword evidence="1" id="KW-0677">Repeat</keyword>
<dbReference type="OrthoDB" id="10032188at2759"/>
<name>A0A1V9WZ56_9ACAR</name>
<dbReference type="EMBL" id="MNPL01032291">
    <property type="protein sequence ID" value="OQR66478.1"/>
    <property type="molecule type" value="Genomic_DNA"/>
</dbReference>
<protein>
    <submittedName>
        <fullName evidence="7">Transmembrane and TPR repeat-containing protein 1-like</fullName>
    </submittedName>
</protein>
<evidence type="ECO:0000313" key="8">
    <source>
        <dbReference type="Proteomes" id="UP000192247"/>
    </source>
</evidence>
<reference evidence="7 8" key="1">
    <citation type="journal article" date="2017" name="Gigascience">
        <title>Draft genome of the honey bee ectoparasitic mite, Tropilaelaps mercedesae, is shaped by the parasitic life history.</title>
        <authorList>
            <person name="Dong X."/>
            <person name="Armstrong S.D."/>
            <person name="Xia D."/>
            <person name="Makepeace B.L."/>
            <person name="Darby A.C."/>
            <person name="Kadowaki T."/>
        </authorList>
    </citation>
    <scope>NUCLEOTIDE SEQUENCE [LARGE SCALE GENOMIC DNA]</scope>
    <source>
        <strain evidence="7">Wuxi-XJTLU</strain>
    </source>
</reference>
<dbReference type="Proteomes" id="UP000192247">
    <property type="component" value="Unassembled WGS sequence"/>
</dbReference>
<keyword evidence="2" id="KW-0802">TPR repeat</keyword>
<proteinExistence type="predicted"/>
<dbReference type="Pfam" id="PF08409">
    <property type="entry name" value="TMTC_DUF1736"/>
    <property type="match status" value="1"/>
</dbReference>
<accession>A0A1V9WZ56</accession>
<keyword evidence="5 7" id="KW-0812">Transmembrane</keyword>
<dbReference type="InterPro" id="IPR013618">
    <property type="entry name" value="TMTC_DUF1736"/>
</dbReference>
<dbReference type="PANTHER" id="PTHR44809:SF1">
    <property type="entry name" value="PROTEIN O-MANNOSYL-TRANSFERASE TMTC1"/>
    <property type="match status" value="1"/>
</dbReference>
<evidence type="ECO:0000259" key="6">
    <source>
        <dbReference type="Pfam" id="PF08409"/>
    </source>
</evidence>
<organism evidence="7 8">
    <name type="scientific">Tropilaelaps mercedesae</name>
    <dbReference type="NCBI Taxonomy" id="418985"/>
    <lineage>
        <taxon>Eukaryota</taxon>
        <taxon>Metazoa</taxon>
        <taxon>Ecdysozoa</taxon>
        <taxon>Arthropoda</taxon>
        <taxon>Chelicerata</taxon>
        <taxon>Arachnida</taxon>
        <taxon>Acari</taxon>
        <taxon>Parasitiformes</taxon>
        <taxon>Mesostigmata</taxon>
        <taxon>Gamasina</taxon>
        <taxon>Dermanyssoidea</taxon>
        <taxon>Laelapidae</taxon>
        <taxon>Tropilaelaps</taxon>
    </lineage>
</organism>
<keyword evidence="5" id="KW-1133">Transmembrane helix</keyword>
<gene>
    <name evidence="7" type="ORF">BIW11_02343</name>
</gene>
<dbReference type="PANTHER" id="PTHR44809">
    <property type="match status" value="1"/>
</dbReference>
<feature type="region of interest" description="Disordered" evidence="4">
    <location>
        <begin position="25"/>
        <end position="48"/>
    </location>
</feature>
<feature type="transmembrane region" description="Helical" evidence="5">
    <location>
        <begin position="97"/>
        <end position="115"/>
    </location>
</feature>
<dbReference type="InParanoid" id="A0A1V9WZ56"/>
<comment type="caution">
    <text evidence="7">The sequence shown here is derived from an EMBL/GenBank/DDBJ whole genome shotgun (WGS) entry which is preliminary data.</text>
</comment>
<evidence type="ECO:0000256" key="1">
    <source>
        <dbReference type="ARBA" id="ARBA00022737"/>
    </source>
</evidence>
<evidence type="ECO:0000256" key="5">
    <source>
        <dbReference type="SAM" id="Phobius"/>
    </source>
</evidence>
<evidence type="ECO:0000313" key="7">
    <source>
        <dbReference type="EMBL" id="OQR66478.1"/>
    </source>
</evidence>
<sequence>MVGFGTFECFNVSAGTHVVISKRRQVEQQKGGTTSGYYEKGRRRGQTKKEPFNRRWTLTYGYLAAMNAGVVLWPRVLSYDWQMGSVPLVHSVLDVRNLSTLALAVFLVGLLRRILHENFRSLLVYPSTSAQASQWPTKGDSQAEGHHANSNAQYRIGAISGERGEDDDAVDDKGGAASPRNDAGPLLLMGATLLVLPWLPASNLLVTVGFVLAERVLYIPSMGFCLLVVEGLRRLLPHLRDGTSTSCATQCVKPSGWRRSFSRRQKFMLLALFFLLCLGMIRTVRRNRVWRSREALFTSGIREMPTNCKMHYNYANLQRDLGRSEGAELHYKIALSLAVEPSANLEGGRFSSCALYKRKRLSTAGRQWEPESASHVAVLRAPLGLSLALATSSTDAGAGTAWTRLTKSVPFFIRFPSQGHSGCVFRLHNPTGARPQTGPDRSNAVGFARQELQAEFPAKVNIVGIELTDPPRGHGKLNGRIQDVVRVPRRESDPAFSLLEGDGDVRKVANVLPVRVRHRSLNATAAIRAESPR</sequence>
<feature type="transmembrane region" description="Helical" evidence="5">
    <location>
        <begin position="267"/>
        <end position="284"/>
    </location>
</feature>
<keyword evidence="3 5" id="KW-0472">Membrane</keyword>
<evidence type="ECO:0000256" key="4">
    <source>
        <dbReference type="SAM" id="MobiDB-lite"/>
    </source>
</evidence>
<dbReference type="InterPro" id="IPR052943">
    <property type="entry name" value="TMTC_O-mannosyl-trnsfr"/>
</dbReference>
<evidence type="ECO:0000256" key="3">
    <source>
        <dbReference type="ARBA" id="ARBA00023136"/>
    </source>
</evidence>
<feature type="transmembrane region" description="Helical" evidence="5">
    <location>
        <begin position="58"/>
        <end position="77"/>
    </location>
</feature>
<keyword evidence="8" id="KW-1185">Reference proteome</keyword>
<feature type="domain" description="DUF1736" evidence="6">
    <location>
        <begin position="57"/>
        <end position="107"/>
    </location>
</feature>
<evidence type="ECO:0000256" key="2">
    <source>
        <dbReference type="ARBA" id="ARBA00022803"/>
    </source>
</evidence>
<dbReference type="AlphaFoldDB" id="A0A1V9WZ56"/>